<comment type="similarity">
    <text evidence="3">Belongs to the CitM (TC 2.A.11) transporter family.</text>
</comment>
<feature type="chain" id="PRO_5039581596" evidence="11">
    <location>
        <begin position="22"/>
        <end position="395"/>
    </location>
</feature>
<keyword evidence="4" id="KW-0813">Transport</keyword>
<organism evidence="13 14">
    <name type="scientific">Pseudarthrobacter equi</name>
    <dbReference type="NCBI Taxonomy" id="728066"/>
    <lineage>
        <taxon>Bacteria</taxon>
        <taxon>Bacillati</taxon>
        <taxon>Actinomycetota</taxon>
        <taxon>Actinomycetes</taxon>
        <taxon>Micrococcales</taxon>
        <taxon>Micrococcaceae</taxon>
        <taxon>Pseudarthrobacter</taxon>
    </lineage>
</organism>
<evidence type="ECO:0000256" key="10">
    <source>
        <dbReference type="SAM" id="Phobius"/>
    </source>
</evidence>
<evidence type="ECO:0000256" key="8">
    <source>
        <dbReference type="ARBA" id="ARBA00022989"/>
    </source>
</evidence>
<keyword evidence="7" id="KW-0059">Arsenical resistance</keyword>
<comment type="subcellular location">
    <subcellularLocation>
        <location evidence="1">Cell membrane</location>
        <topology evidence="1">Multi-pass membrane protein</topology>
    </subcellularLocation>
</comment>
<feature type="transmembrane region" description="Helical" evidence="10">
    <location>
        <begin position="207"/>
        <end position="226"/>
    </location>
</feature>
<gene>
    <name evidence="13" type="ORF">SAMN04489743_3229</name>
</gene>
<keyword evidence="14" id="KW-1185">Reference proteome</keyword>
<comment type="similarity">
    <text evidence="2">Belongs to the ArsB family.</text>
</comment>
<feature type="signal peptide" evidence="11">
    <location>
        <begin position="1"/>
        <end position="21"/>
    </location>
</feature>
<evidence type="ECO:0000259" key="12">
    <source>
        <dbReference type="Pfam" id="PF03600"/>
    </source>
</evidence>
<dbReference type="AlphaFoldDB" id="A0A1H2AVL6"/>
<protein>
    <submittedName>
        <fullName evidence="13">Na+/H+ antiporter NhaD</fullName>
    </submittedName>
</protein>
<evidence type="ECO:0000256" key="3">
    <source>
        <dbReference type="ARBA" id="ARBA00009843"/>
    </source>
</evidence>
<keyword evidence="9 10" id="KW-0472">Membrane</keyword>
<keyword evidence="6 10" id="KW-0812">Transmembrane</keyword>
<feature type="transmembrane region" description="Helical" evidence="10">
    <location>
        <begin position="12"/>
        <end position="34"/>
    </location>
</feature>
<feature type="transmembrane region" description="Helical" evidence="10">
    <location>
        <begin position="82"/>
        <end position="100"/>
    </location>
</feature>
<feature type="transmembrane region" description="Helical" evidence="10">
    <location>
        <begin position="163"/>
        <end position="186"/>
    </location>
</feature>
<reference evidence="14" key="1">
    <citation type="submission" date="2016-10" db="EMBL/GenBank/DDBJ databases">
        <authorList>
            <person name="Varghese N."/>
            <person name="Submissions S."/>
        </authorList>
    </citation>
    <scope>NUCLEOTIDE SEQUENCE [LARGE SCALE GENOMIC DNA]</scope>
    <source>
        <strain evidence="14">IMMIB L-1606</strain>
    </source>
</reference>
<dbReference type="PANTHER" id="PTHR43302:SF5">
    <property type="entry name" value="TRANSPORTER ARSB-RELATED"/>
    <property type="match status" value="1"/>
</dbReference>
<feature type="transmembrane region" description="Helical" evidence="10">
    <location>
        <begin position="366"/>
        <end position="389"/>
    </location>
</feature>
<dbReference type="RefSeq" id="WP_091722138.1">
    <property type="nucleotide sequence ID" value="NZ_LT629779.1"/>
</dbReference>
<feature type="transmembrane region" description="Helical" evidence="10">
    <location>
        <begin position="329"/>
        <end position="354"/>
    </location>
</feature>
<evidence type="ECO:0000256" key="6">
    <source>
        <dbReference type="ARBA" id="ARBA00022692"/>
    </source>
</evidence>
<evidence type="ECO:0000256" key="7">
    <source>
        <dbReference type="ARBA" id="ARBA00022849"/>
    </source>
</evidence>
<dbReference type="PRINTS" id="PR00758">
    <property type="entry name" value="ARSENICPUMP"/>
</dbReference>
<evidence type="ECO:0000256" key="5">
    <source>
        <dbReference type="ARBA" id="ARBA00022475"/>
    </source>
</evidence>
<accession>A0A1H2AVL6</accession>
<evidence type="ECO:0000256" key="1">
    <source>
        <dbReference type="ARBA" id="ARBA00004651"/>
    </source>
</evidence>
<evidence type="ECO:0000313" key="14">
    <source>
        <dbReference type="Proteomes" id="UP000198751"/>
    </source>
</evidence>
<dbReference type="OrthoDB" id="9774335at2"/>
<dbReference type="GO" id="GO:0046685">
    <property type="term" value="P:response to arsenic-containing substance"/>
    <property type="evidence" value="ECO:0007669"/>
    <property type="project" value="UniProtKB-KW"/>
</dbReference>
<sequence>MKQFAWAKAARSYLLPGAALAAGLAALATGILPLPAFSELAGRTVPILGFVLAMSMVTELVDEAGLFRAVTGRLAALGRGRVFTLWLLVIALATVSTVFLSLDTTAVLVTPVVVLLAMHAGIPPLPFALTSIWLANTASLLLPVSNLTNLLAQERLGLSPVQFAGLVWAPAAVGLLVPLVLLWLAFRRDLRGQYRPRPVRPARDRPLLAIAAATLLVLLPALVSGLPVQYPALAAAAFLMAVFAWRRPAALKWSMVPWRPLMLTAGLFMLMEALHANGLTALLDGVAGSGEDLRALLQLAGVGAGAANVANNLPAYLALEPVADSPARLAALLIGVNLGPLVSPWASLATLLWHERLRVLNVPVRWGGFALAGLVAALLTLPLAVLALWSVSGMH</sequence>
<dbReference type="Pfam" id="PF03600">
    <property type="entry name" value="CitMHS"/>
    <property type="match status" value="1"/>
</dbReference>
<name>A0A1H2AVL6_9MICC</name>
<evidence type="ECO:0000256" key="4">
    <source>
        <dbReference type="ARBA" id="ARBA00022448"/>
    </source>
</evidence>
<feature type="transmembrane region" description="Helical" evidence="10">
    <location>
        <begin position="106"/>
        <end position="125"/>
    </location>
</feature>
<evidence type="ECO:0000313" key="13">
    <source>
        <dbReference type="EMBL" id="SDT49961.1"/>
    </source>
</evidence>
<evidence type="ECO:0000256" key="2">
    <source>
        <dbReference type="ARBA" id="ARBA00006433"/>
    </source>
</evidence>
<dbReference type="InterPro" id="IPR004680">
    <property type="entry name" value="Cit_transptr-like_dom"/>
</dbReference>
<keyword evidence="11" id="KW-0732">Signal</keyword>
<feature type="transmembrane region" description="Helical" evidence="10">
    <location>
        <begin position="232"/>
        <end position="249"/>
    </location>
</feature>
<feature type="domain" description="Citrate transporter-like" evidence="12">
    <location>
        <begin position="15"/>
        <end position="333"/>
    </location>
</feature>
<proteinExistence type="inferred from homology"/>
<dbReference type="PANTHER" id="PTHR43302">
    <property type="entry name" value="TRANSPORTER ARSB-RELATED"/>
    <property type="match status" value="1"/>
</dbReference>
<keyword evidence="5" id="KW-1003">Cell membrane</keyword>
<dbReference type="GO" id="GO:0005886">
    <property type="term" value="C:plasma membrane"/>
    <property type="evidence" value="ECO:0007669"/>
    <property type="project" value="UniProtKB-SubCell"/>
</dbReference>
<keyword evidence="8 10" id="KW-1133">Transmembrane helix</keyword>
<dbReference type="Proteomes" id="UP000198751">
    <property type="component" value="Chromosome I"/>
</dbReference>
<evidence type="ECO:0000256" key="9">
    <source>
        <dbReference type="ARBA" id="ARBA00023136"/>
    </source>
</evidence>
<dbReference type="InterPro" id="IPR000802">
    <property type="entry name" value="Arsenical_pump_ArsB"/>
</dbReference>
<evidence type="ECO:0000256" key="11">
    <source>
        <dbReference type="SAM" id="SignalP"/>
    </source>
</evidence>
<dbReference type="EMBL" id="LT629779">
    <property type="protein sequence ID" value="SDT49961.1"/>
    <property type="molecule type" value="Genomic_DNA"/>
</dbReference>
<dbReference type="GO" id="GO:0015105">
    <property type="term" value="F:arsenite transmembrane transporter activity"/>
    <property type="evidence" value="ECO:0007669"/>
    <property type="project" value="InterPro"/>
</dbReference>